<dbReference type="InterPro" id="IPR036390">
    <property type="entry name" value="WH_DNA-bd_sf"/>
</dbReference>
<name>A0ABV8TZC0_9ACTN</name>
<evidence type="ECO:0000256" key="2">
    <source>
        <dbReference type="ARBA" id="ARBA00023125"/>
    </source>
</evidence>
<dbReference type="PANTHER" id="PTHR38445">
    <property type="entry name" value="HTH-TYPE TRANSCRIPTIONAL REPRESSOR YTRA"/>
    <property type="match status" value="1"/>
</dbReference>
<protein>
    <submittedName>
        <fullName evidence="5">GntR family transcriptional regulator</fullName>
    </submittedName>
</protein>
<dbReference type="Pfam" id="PF00392">
    <property type="entry name" value="GntR"/>
    <property type="match status" value="1"/>
</dbReference>
<accession>A0ABV8TZC0</accession>
<comment type="caution">
    <text evidence="5">The sequence shown here is derived from an EMBL/GenBank/DDBJ whole genome shotgun (WGS) entry which is preliminary data.</text>
</comment>
<dbReference type="Gene3D" id="1.10.10.10">
    <property type="entry name" value="Winged helix-like DNA-binding domain superfamily/Winged helix DNA-binding domain"/>
    <property type="match status" value="1"/>
</dbReference>
<organism evidence="5 6">
    <name type="scientific">Salininema proteolyticum</name>
    <dbReference type="NCBI Taxonomy" id="1607685"/>
    <lineage>
        <taxon>Bacteria</taxon>
        <taxon>Bacillati</taxon>
        <taxon>Actinomycetota</taxon>
        <taxon>Actinomycetes</taxon>
        <taxon>Glycomycetales</taxon>
        <taxon>Glycomycetaceae</taxon>
        <taxon>Salininema</taxon>
    </lineage>
</organism>
<dbReference type="RefSeq" id="WP_380620972.1">
    <property type="nucleotide sequence ID" value="NZ_JBHSDK010000015.1"/>
</dbReference>
<keyword evidence="2" id="KW-0238">DNA-binding</keyword>
<dbReference type="SUPFAM" id="SSF46785">
    <property type="entry name" value="Winged helix' DNA-binding domain"/>
    <property type="match status" value="1"/>
</dbReference>
<evidence type="ECO:0000313" key="6">
    <source>
        <dbReference type="Proteomes" id="UP001595823"/>
    </source>
</evidence>
<dbReference type="InterPro" id="IPR000524">
    <property type="entry name" value="Tscrpt_reg_HTH_GntR"/>
</dbReference>
<keyword evidence="3" id="KW-0804">Transcription</keyword>
<reference evidence="6" key="1">
    <citation type="journal article" date="2019" name="Int. J. Syst. Evol. Microbiol.">
        <title>The Global Catalogue of Microorganisms (GCM) 10K type strain sequencing project: providing services to taxonomists for standard genome sequencing and annotation.</title>
        <authorList>
            <consortium name="The Broad Institute Genomics Platform"/>
            <consortium name="The Broad Institute Genome Sequencing Center for Infectious Disease"/>
            <person name="Wu L."/>
            <person name="Ma J."/>
        </authorList>
    </citation>
    <scope>NUCLEOTIDE SEQUENCE [LARGE SCALE GENOMIC DNA]</scope>
    <source>
        <strain evidence="6">IBRC-M 10908</strain>
    </source>
</reference>
<dbReference type="PANTHER" id="PTHR38445:SF7">
    <property type="entry name" value="GNTR-FAMILY TRANSCRIPTIONAL REGULATOR"/>
    <property type="match status" value="1"/>
</dbReference>
<evidence type="ECO:0000256" key="3">
    <source>
        <dbReference type="ARBA" id="ARBA00023163"/>
    </source>
</evidence>
<dbReference type="SMART" id="SM00345">
    <property type="entry name" value="HTH_GNTR"/>
    <property type="match status" value="1"/>
</dbReference>
<dbReference type="CDD" id="cd07377">
    <property type="entry name" value="WHTH_GntR"/>
    <property type="match status" value="1"/>
</dbReference>
<evidence type="ECO:0000256" key="1">
    <source>
        <dbReference type="ARBA" id="ARBA00023015"/>
    </source>
</evidence>
<feature type="domain" description="HTH gntR-type" evidence="4">
    <location>
        <begin position="11"/>
        <end position="79"/>
    </location>
</feature>
<evidence type="ECO:0000259" key="4">
    <source>
        <dbReference type="PROSITE" id="PS50949"/>
    </source>
</evidence>
<proteinExistence type="predicted"/>
<dbReference type="InterPro" id="IPR036388">
    <property type="entry name" value="WH-like_DNA-bd_sf"/>
</dbReference>
<keyword evidence="1" id="KW-0805">Transcription regulation</keyword>
<dbReference type="PROSITE" id="PS50949">
    <property type="entry name" value="HTH_GNTR"/>
    <property type="match status" value="1"/>
</dbReference>
<gene>
    <name evidence="5" type="ORF">ACFPET_11245</name>
</gene>
<keyword evidence="6" id="KW-1185">Reference proteome</keyword>
<evidence type="ECO:0000313" key="5">
    <source>
        <dbReference type="EMBL" id="MFC4335777.1"/>
    </source>
</evidence>
<sequence length="116" mass="12753">MLISIDPTDAAPLHEQVARAVRRAVQDGDLTPGDRLPPAKELAAQLDINPNTVLRALRGLRDEGLLEFRRGRGVHVTGTARPQSTLDDLIDRLLSEGRRLGYSAADLARLIERRPS</sequence>
<dbReference type="Proteomes" id="UP001595823">
    <property type="component" value="Unassembled WGS sequence"/>
</dbReference>
<dbReference type="EMBL" id="JBHSDK010000015">
    <property type="protein sequence ID" value="MFC4335777.1"/>
    <property type="molecule type" value="Genomic_DNA"/>
</dbReference>